<feature type="transmembrane region" description="Helical" evidence="7">
    <location>
        <begin position="553"/>
        <end position="571"/>
    </location>
</feature>
<keyword evidence="11" id="KW-1185">Reference proteome</keyword>
<evidence type="ECO:0000256" key="6">
    <source>
        <dbReference type="ARBA" id="ARBA00023136"/>
    </source>
</evidence>
<dbReference type="InterPro" id="IPR021910">
    <property type="entry name" value="NGX6/PGAP6/MYMK"/>
</dbReference>
<dbReference type="EMBL" id="JAEAOA010001767">
    <property type="protein sequence ID" value="KAK3600683.1"/>
    <property type="molecule type" value="Genomic_DNA"/>
</dbReference>
<feature type="transmembrane region" description="Helical" evidence="7">
    <location>
        <begin position="639"/>
        <end position="656"/>
    </location>
</feature>
<evidence type="ECO:0000256" key="5">
    <source>
        <dbReference type="ARBA" id="ARBA00022989"/>
    </source>
</evidence>
<dbReference type="PROSITE" id="PS01186">
    <property type="entry name" value="EGF_2"/>
    <property type="match status" value="1"/>
</dbReference>
<evidence type="ECO:0000256" key="4">
    <source>
        <dbReference type="ARBA" id="ARBA00022692"/>
    </source>
</evidence>
<keyword evidence="5 7" id="KW-1133">Transmembrane helix</keyword>
<evidence type="ECO:0000256" key="1">
    <source>
        <dbReference type="ARBA" id="ARBA00004651"/>
    </source>
</evidence>
<reference evidence="10" key="2">
    <citation type="journal article" date="2021" name="Genome Biol. Evol.">
        <title>Developing a high-quality reference genome for a parasitic bivalve with doubly uniparental inheritance (Bivalvia: Unionida).</title>
        <authorList>
            <person name="Smith C.H."/>
        </authorList>
    </citation>
    <scope>NUCLEOTIDE SEQUENCE</scope>
    <source>
        <strain evidence="10">CHS0354</strain>
        <tissue evidence="10">Mantle</tissue>
    </source>
</reference>
<sequence length="803" mass="90435">MGVCFISNFSSSLTFTLGIVLYLLSWKSGNGAEAFFLITNDWTTAIRLEEYEGFKSVSLIAFHVPLYTVQTLWHFQSGASDKNCPEKDVQIYFQYGSYPLISPYNESYPEQFYLHRSQLYTSVAHSNNVTIGTFVDNPRPGTWFAAAFIPKSTDSDKIQQKGFSKSCYYGMLVTVTSQAFQEIPELSLDREHKIQLGTAQSNSQVLYKYTLNSNIVSYTLIIKNCIIHANGTSETASSCPVIAYVQSENLPSKDSTHLNCTNSTGDCELGVPSPVVGKQTYLMIKVDSVLKNVTDVEFLLAFNLKSCQQFEFFLSPSPMFDSGMKFKYNLDFDQEDCILIDSLGRYRLAADDFSSIFLLPNISIVPPMPRVSNEVFVPDYRVLLTNFRLEEYQDIGGTLKIQLTISTHFLSNEKSRNQDAGVWMCLMKNALPGGSTVHSCLGGILINVNTSSEAARDATLYVPYPEPGVWNIGFTSRCYRKNNTGVYEVCNKIPMINFGVRLTKCVDTQCGRYGRCQEYMSGIHVFSTCDCFAGWRGYGCTDGTEANSDAVELTAVLLLTLSNLFFIPAVCLAAYKRFFLEALVYTYTMFFSTFYHACDSSKLYYYCMMKYEVLSFSDFYGSILSFWVTLIMLAKIPKMVKSFLHAMGFLALAIGVEYDRHSLWVFVVPATLGILAMVISWIVQCRKIRKCYPSKRHYLKHLIPGVILAGVGLIIFAFFETNDNYKYLHSAWHITVALSVVFLLPQREQKQGMDITTSAGRIMLDYSNTEMNGMIDVDSPETYNPANTNANGSINPAYVPDRY</sequence>
<dbReference type="PANTHER" id="PTHR14319">
    <property type="entry name" value="FIVE-SPAN TRANSMEMBRANE PROTEIN M83"/>
    <property type="match status" value="1"/>
</dbReference>
<keyword evidence="3" id="KW-1003">Cell membrane</keyword>
<reference evidence="10" key="1">
    <citation type="journal article" date="2021" name="Genome Biol. Evol.">
        <title>A High-Quality Reference Genome for a Parasitic Bivalve with Doubly Uniparental Inheritance (Bivalvia: Unionida).</title>
        <authorList>
            <person name="Smith C.H."/>
        </authorList>
    </citation>
    <scope>NUCLEOTIDE SEQUENCE</scope>
    <source>
        <strain evidence="10">CHS0354</strain>
    </source>
</reference>
<feature type="transmembrane region" description="Helical" evidence="7">
    <location>
        <begin position="617"/>
        <end position="634"/>
    </location>
</feature>
<reference evidence="10" key="3">
    <citation type="submission" date="2023-05" db="EMBL/GenBank/DDBJ databases">
        <authorList>
            <person name="Smith C.H."/>
        </authorList>
    </citation>
    <scope>NUCLEOTIDE SEQUENCE</scope>
    <source>
        <strain evidence="10">CHS0354</strain>
        <tissue evidence="10">Mantle</tissue>
    </source>
</reference>
<comment type="subcellular location">
    <subcellularLocation>
        <location evidence="1">Cell membrane</location>
        <topology evidence="1">Multi-pass membrane protein</topology>
    </subcellularLocation>
</comment>
<evidence type="ECO:0000313" key="10">
    <source>
        <dbReference type="EMBL" id="KAK3600683.1"/>
    </source>
</evidence>
<evidence type="ECO:0000259" key="9">
    <source>
        <dbReference type="PROSITE" id="PS01186"/>
    </source>
</evidence>
<gene>
    <name evidence="10" type="ORF">CHS0354_029546</name>
</gene>
<organism evidence="10 11">
    <name type="scientific">Potamilus streckersoni</name>
    <dbReference type="NCBI Taxonomy" id="2493646"/>
    <lineage>
        <taxon>Eukaryota</taxon>
        <taxon>Metazoa</taxon>
        <taxon>Spiralia</taxon>
        <taxon>Lophotrochozoa</taxon>
        <taxon>Mollusca</taxon>
        <taxon>Bivalvia</taxon>
        <taxon>Autobranchia</taxon>
        <taxon>Heteroconchia</taxon>
        <taxon>Palaeoheterodonta</taxon>
        <taxon>Unionida</taxon>
        <taxon>Unionoidea</taxon>
        <taxon>Unionidae</taxon>
        <taxon>Ambleminae</taxon>
        <taxon>Lampsilini</taxon>
        <taxon>Potamilus</taxon>
    </lineage>
</organism>
<evidence type="ECO:0000256" key="3">
    <source>
        <dbReference type="ARBA" id="ARBA00022475"/>
    </source>
</evidence>
<comment type="caution">
    <text evidence="10">The sequence shown here is derived from an EMBL/GenBank/DDBJ whole genome shotgun (WGS) entry which is preliminary data.</text>
</comment>
<name>A0AAE0SZY6_9BIVA</name>
<evidence type="ECO:0000256" key="7">
    <source>
        <dbReference type="SAM" id="Phobius"/>
    </source>
</evidence>
<comment type="similarity">
    <text evidence="2">Belongs to the TMEM8 family.</text>
</comment>
<keyword evidence="4 7" id="KW-0812">Transmembrane</keyword>
<dbReference type="AlphaFoldDB" id="A0AAE0SZY6"/>
<feature type="transmembrane region" description="Helical" evidence="7">
    <location>
        <begin position="578"/>
        <end position="597"/>
    </location>
</feature>
<feature type="transmembrane region" description="Helical" evidence="7">
    <location>
        <begin position="725"/>
        <end position="744"/>
    </location>
</feature>
<evidence type="ECO:0000259" key="8">
    <source>
        <dbReference type="PROSITE" id="PS00022"/>
    </source>
</evidence>
<keyword evidence="6 7" id="KW-0472">Membrane</keyword>
<evidence type="ECO:0000313" key="11">
    <source>
        <dbReference type="Proteomes" id="UP001195483"/>
    </source>
</evidence>
<dbReference type="GO" id="GO:0005886">
    <property type="term" value="C:plasma membrane"/>
    <property type="evidence" value="ECO:0007669"/>
    <property type="project" value="UniProtKB-SubCell"/>
</dbReference>
<accession>A0AAE0SZY6</accession>
<feature type="transmembrane region" description="Helical" evidence="7">
    <location>
        <begin position="662"/>
        <end position="682"/>
    </location>
</feature>
<dbReference type="Pfam" id="PF12036">
    <property type="entry name" value="DUF3522"/>
    <property type="match status" value="1"/>
</dbReference>
<proteinExistence type="inferred from homology"/>
<feature type="transmembrane region" description="Helical" evidence="7">
    <location>
        <begin position="702"/>
        <end position="719"/>
    </location>
</feature>
<dbReference type="InterPro" id="IPR000742">
    <property type="entry name" value="EGF"/>
</dbReference>
<protein>
    <recommendedName>
        <fullName evidence="8 9">EGF-like domain-containing protein</fullName>
    </recommendedName>
</protein>
<dbReference type="PANTHER" id="PTHR14319:SF3">
    <property type="entry name" value="TRANSMEMBRANE PROTEIN-LIKE PROTEIN"/>
    <property type="match status" value="1"/>
</dbReference>
<dbReference type="Proteomes" id="UP001195483">
    <property type="component" value="Unassembled WGS sequence"/>
</dbReference>
<dbReference type="PROSITE" id="PS00022">
    <property type="entry name" value="EGF_1"/>
    <property type="match status" value="1"/>
</dbReference>
<evidence type="ECO:0000256" key="2">
    <source>
        <dbReference type="ARBA" id="ARBA00005542"/>
    </source>
</evidence>
<feature type="domain" description="EGF-like" evidence="8 9">
    <location>
        <begin position="529"/>
        <end position="540"/>
    </location>
</feature>